<accession>A0A832MNL9</accession>
<evidence type="ECO:0000313" key="1">
    <source>
        <dbReference type="EMBL" id="HGZ78520.1"/>
    </source>
</evidence>
<gene>
    <name evidence="1" type="ORF">ENW55_00860</name>
</gene>
<proteinExistence type="predicted"/>
<name>A0A832MNL9_9THEM</name>
<protein>
    <submittedName>
        <fullName evidence="1">Uncharacterized protein</fullName>
    </submittedName>
</protein>
<dbReference type="AlphaFoldDB" id="A0A832MNL9"/>
<sequence>MSSKGGDILRLTDKGISISCVLELCSTNVVSRCIVVKDRINLWLRTLNRRCMWVENSMIKDISNFGRDTY</sequence>
<comment type="caution">
    <text evidence="1">The sequence shown here is derived from an EMBL/GenBank/DDBJ whole genome shotgun (WGS) entry which is preliminary data.</text>
</comment>
<dbReference type="EMBL" id="DTKQ01000010">
    <property type="protein sequence ID" value="HGZ78520.1"/>
    <property type="molecule type" value="Genomic_DNA"/>
</dbReference>
<reference evidence="1" key="1">
    <citation type="journal article" date="2020" name="mSystems">
        <title>Genome- and Community-Level Interaction Insights into Carbon Utilization and Element Cycling Functions of Hydrothermarchaeota in Hydrothermal Sediment.</title>
        <authorList>
            <person name="Zhou Z."/>
            <person name="Liu Y."/>
            <person name="Xu W."/>
            <person name="Pan J."/>
            <person name="Luo Z.H."/>
            <person name="Li M."/>
        </authorList>
    </citation>
    <scope>NUCLEOTIDE SEQUENCE [LARGE SCALE GENOMIC DNA]</scope>
    <source>
        <strain evidence="1">SpSt-86</strain>
    </source>
</reference>
<organism evidence="1">
    <name type="scientific">Pseudothermotoga hypogea</name>
    <dbReference type="NCBI Taxonomy" id="57487"/>
    <lineage>
        <taxon>Bacteria</taxon>
        <taxon>Thermotogati</taxon>
        <taxon>Thermotogota</taxon>
        <taxon>Thermotogae</taxon>
        <taxon>Thermotogales</taxon>
        <taxon>Thermotogaceae</taxon>
        <taxon>Pseudothermotoga</taxon>
    </lineage>
</organism>